<evidence type="ECO:0000256" key="9">
    <source>
        <dbReference type="ARBA" id="ARBA00022801"/>
    </source>
</evidence>
<evidence type="ECO:0000256" key="6">
    <source>
        <dbReference type="ARBA" id="ARBA00022705"/>
    </source>
</evidence>
<dbReference type="RefSeq" id="WP_106890256.1">
    <property type="nucleotide sequence ID" value="NZ_CP027860.1"/>
</dbReference>
<accession>A0A2P1PNB8</accession>
<dbReference type="GO" id="GO:0045004">
    <property type="term" value="P:DNA replication proofreading"/>
    <property type="evidence" value="ECO:0007669"/>
    <property type="project" value="TreeGrafter"/>
</dbReference>
<proteinExistence type="predicted"/>
<feature type="binding site" evidence="17">
    <location>
        <position position="7"/>
    </location>
    <ligand>
        <name>a divalent metal cation</name>
        <dbReference type="ChEBI" id="CHEBI:60240"/>
        <label>1</label>
        <note>catalytic</note>
    </ligand>
</feature>
<feature type="binding site" evidence="16">
    <location>
        <position position="158"/>
    </location>
    <ligand>
        <name>substrate</name>
    </ligand>
</feature>
<dbReference type="FunFam" id="3.30.420.10:FF:000012">
    <property type="entry name" value="DNA polymerase III subunit epsilon"/>
    <property type="match status" value="1"/>
</dbReference>
<dbReference type="InterPro" id="IPR013520">
    <property type="entry name" value="Ribonucl_H"/>
</dbReference>
<dbReference type="PANTHER" id="PTHR30231">
    <property type="entry name" value="DNA POLYMERASE III SUBUNIT EPSILON"/>
    <property type="match status" value="1"/>
</dbReference>
<reference evidence="20 21" key="2">
    <citation type="submission" date="2018-03" db="EMBL/GenBank/DDBJ databases">
        <authorList>
            <person name="Keele B.F."/>
        </authorList>
    </citation>
    <scope>NUCLEOTIDE SEQUENCE [LARGE SCALE GENOMIC DNA]</scope>
    <source>
        <strain evidence="20 21">D13</strain>
    </source>
</reference>
<evidence type="ECO:0000256" key="17">
    <source>
        <dbReference type="PIRSR" id="PIRSR606309-3"/>
    </source>
</evidence>
<dbReference type="SMART" id="SM00479">
    <property type="entry name" value="EXOIII"/>
    <property type="match status" value="1"/>
</dbReference>
<evidence type="ECO:0000256" key="1">
    <source>
        <dbReference type="ARBA" id="ARBA00001936"/>
    </source>
</evidence>
<comment type="cofactor">
    <cofactor evidence="1 18">
        <name>Mn(2+)</name>
        <dbReference type="ChEBI" id="CHEBI:29035"/>
    </cofactor>
</comment>
<comment type="function">
    <text evidence="18">DNA polymerase III is a complex, multichain enzyme responsible for most of the replicative synthesis in bacteria. The epsilon subunit contain the editing function and is a proofreading 3'-5' exonuclease.</text>
</comment>
<protein>
    <recommendedName>
        <fullName evidence="3 18">DNA polymerase III subunit epsilon</fullName>
        <ecNumber evidence="2 18">2.7.7.7</ecNumber>
    </recommendedName>
</protein>
<evidence type="ECO:0000256" key="13">
    <source>
        <dbReference type="ARBA" id="ARBA00023211"/>
    </source>
</evidence>
<dbReference type="InterPro" id="IPR006309">
    <property type="entry name" value="DnaQ_proteo"/>
</dbReference>
<comment type="subunit">
    <text evidence="18">DNA polymerase III contains a core (composed of alpha, epsilon and theta chains) that associates with a tau subunit. This core dimerizes to form the POLIII' complex. PolIII' associates with the gamma complex (composed of gamma, delta, delta', psi and chi chains) and with the beta chain to form the complete DNA polymerase III complex.</text>
</comment>
<dbReference type="CDD" id="cd06131">
    <property type="entry name" value="DNA_pol_III_epsilon_Ecoli_like"/>
    <property type="match status" value="1"/>
</dbReference>
<dbReference type="AlphaFoldDB" id="A0A2P1PNB8"/>
<evidence type="ECO:0000256" key="12">
    <source>
        <dbReference type="ARBA" id="ARBA00022932"/>
    </source>
</evidence>
<keyword evidence="9 18" id="KW-0378">Hydrolase</keyword>
<dbReference type="SUPFAM" id="SSF53098">
    <property type="entry name" value="Ribonuclease H-like"/>
    <property type="match status" value="1"/>
</dbReference>
<dbReference type="InterPro" id="IPR006054">
    <property type="entry name" value="DnaQ"/>
</dbReference>
<keyword evidence="11 17" id="KW-0460">Magnesium</keyword>
<dbReference type="NCBIfam" id="TIGR00573">
    <property type="entry name" value="dnaq"/>
    <property type="match status" value="1"/>
</dbReference>
<dbReference type="Pfam" id="PF00929">
    <property type="entry name" value="RNase_T"/>
    <property type="match status" value="1"/>
</dbReference>
<evidence type="ECO:0000256" key="2">
    <source>
        <dbReference type="ARBA" id="ARBA00012417"/>
    </source>
</evidence>
<evidence type="ECO:0000256" key="3">
    <source>
        <dbReference type="ARBA" id="ARBA00020352"/>
    </source>
</evidence>
<dbReference type="PANTHER" id="PTHR30231:SF41">
    <property type="entry name" value="DNA POLYMERASE III SUBUNIT EPSILON"/>
    <property type="match status" value="1"/>
</dbReference>
<organism evidence="20 21">
    <name type="scientific">Ahniella affigens</name>
    <dbReference type="NCBI Taxonomy" id="2021234"/>
    <lineage>
        <taxon>Bacteria</taxon>
        <taxon>Pseudomonadati</taxon>
        <taxon>Pseudomonadota</taxon>
        <taxon>Gammaproteobacteria</taxon>
        <taxon>Lysobacterales</taxon>
        <taxon>Rhodanobacteraceae</taxon>
        <taxon>Ahniella</taxon>
    </lineage>
</organism>
<evidence type="ECO:0000256" key="18">
    <source>
        <dbReference type="RuleBase" id="RU364087"/>
    </source>
</evidence>
<evidence type="ECO:0000256" key="14">
    <source>
        <dbReference type="ARBA" id="ARBA00049244"/>
    </source>
</evidence>
<comment type="cofactor">
    <cofactor evidence="17">
        <name>Mg(2+)</name>
        <dbReference type="ChEBI" id="CHEBI:18420"/>
    </cofactor>
    <cofactor evidence="17">
        <name>Mn(2+)</name>
        <dbReference type="ChEBI" id="CHEBI:29035"/>
    </cofactor>
    <text evidence="17">Binds 2 divalent metal cations. Magnesium or manganese.</text>
</comment>
<sequence length="239" mass="26137">MRQIILDTETTGLDVSKDHRVVEIGCVEIIERRKTGRTFHSYLNPERATDAGALAVTGLSDEFLADKPKFRDVANEFLAFVDGAELIIHNAAFDIGFLNGELARLNRGETPLDQRCSVLDTLAMAREKYPGQKNSLDALCKRLNVESAHRTLHGALLDANLLLDVYLAMTAGQGEILFAGNESESNQSAALDLGQVAPMQLRLRRADAAETHAHQGRLAAIDKASKGKCVWIALERQSG</sequence>
<evidence type="ECO:0000256" key="10">
    <source>
        <dbReference type="ARBA" id="ARBA00022839"/>
    </source>
</evidence>
<feature type="domain" description="Exonuclease" evidence="19">
    <location>
        <begin position="2"/>
        <end position="175"/>
    </location>
</feature>
<evidence type="ECO:0000256" key="8">
    <source>
        <dbReference type="ARBA" id="ARBA00022723"/>
    </source>
</evidence>
<dbReference type="NCBIfam" id="NF004316">
    <property type="entry name" value="PRK05711.1"/>
    <property type="match status" value="1"/>
</dbReference>
<dbReference type="Proteomes" id="UP000241074">
    <property type="component" value="Chromosome"/>
</dbReference>
<comment type="catalytic activity">
    <reaction evidence="14 18">
        <text>DNA(n) + a 2'-deoxyribonucleoside 5'-triphosphate = DNA(n+1) + diphosphate</text>
        <dbReference type="Rhea" id="RHEA:22508"/>
        <dbReference type="Rhea" id="RHEA-COMP:17339"/>
        <dbReference type="Rhea" id="RHEA-COMP:17340"/>
        <dbReference type="ChEBI" id="CHEBI:33019"/>
        <dbReference type="ChEBI" id="CHEBI:61560"/>
        <dbReference type="ChEBI" id="CHEBI:173112"/>
        <dbReference type="EC" id="2.7.7.7"/>
    </reaction>
</comment>
<evidence type="ECO:0000256" key="4">
    <source>
        <dbReference type="ARBA" id="ARBA00022679"/>
    </source>
</evidence>
<dbReference type="KEGG" id="xba:C7S18_03590"/>
<evidence type="ECO:0000259" key="19">
    <source>
        <dbReference type="SMART" id="SM00479"/>
    </source>
</evidence>
<keyword evidence="8 17" id="KW-0479">Metal-binding</keyword>
<reference evidence="20 21" key="1">
    <citation type="submission" date="2018-03" db="EMBL/GenBank/DDBJ databases">
        <title>Ahniella affigens gen. nov., sp. nov., a gammaproteobacterium isolated from sandy soil near a stream.</title>
        <authorList>
            <person name="Ko Y."/>
            <person name="Kim J.-H."/>
        </authorList>
    </citation>
    <scope>NUCLEOTIDE SEQUENCE [LARGE SCALE GENOMIC DNA]</scope>
    <source>
        <strain evidence="20 21">D13</strain>
    </source>
</reference>
<keyword evidence="12 18" id="KW-0239">DNA-directed DNA polymerase</keyword>
<feature type="binding site" evidence="16">
    <location>
        <position position="9"/>
    </location>
    <ligand>
        <name>substrate</name>
    </ligand>
</feature>
<dbReference type="EC" id="2.7.7.7" evidence="2 18"/>
<dbReference type="GO" id="GO:0005829">
    <property type="term" value="C:cytosol"/>
    <property type="evidence" value="ECO:0007669"/>
    <property type="project" value="TreeGrafter"/>
</dbReference>
<keyword evidence="7 18" id="KW-0540">Nuclease</keyword>
<evidence type="ECO:0000256" key="16">
    <source>
        <dbReference type="PIRSR" id="PIRSR606309-2"/>
    </source>
</evidence>
<keyword evidence="21" id="KW-1185">Reference proteome</keyword>
<keyword evidence="4 18" id="KW-0808">Transferase</keyword>
<dbReference type="InterPro" id="IPR012337">
    <property type="entry name" value="RNaseH-like_sf"/>
</dbReference>
<dbReference type="InterPro" id="IPR036397">
    <property type="entry name" value="RNaseH_sf"/>
</dbReference>
<keyword evidence="10 18" id="KW-0269">Exonuclease</keyword>
<evidence type="ECO:0000256" key="11">
    <source>
        <dbReference type="ARBA" id="ARBA00022842"/>
    </source>
</evidence>
<feature type="active site" description="Proton acceptor" evidence="15">
    <location>
        <position position="153"/>
    </location>
</feature>
<dbReference type="EMBL" id="CP027860">
    <property type="protein sequence ID" value="AVP96327.1"/>
    <property type="molecule type" value="Genomic_DNA"/>
</dbReference>
<dbReference type="Gene3D" id="3.30.420.10">
    <property type="entry name" value="Ribonuclease H-like superfamily/Ribonuclease H"/>
    <property type="match status" value="1"/>
</dbReference>
<evidence type="ECO:0000256" key="7">
    <source>
        <dbReference type="ARBA" id="ARBA00022722"/>
    </source>
</evidence>
<keyword evidence="5 18" id="KW-0548">Nucleotidyltransferase</keyword>
<evidence type="ECO:0000256" key="5">
    <source>
        <dbReference type="ARBA" id="ARBA00022695"/>
    </source>
</evidence>
<evidence type="ECO:0000313" key="21">
    <source>
        <dbReference type="Proteomes" id="UP000241074"/>
    </source>
</evidence>
<dbReference type="GO" id="GO:0003677">
    <property type="term" value="F:DNA binding"/>
    <property type="evidence" value="ECO:0007669"/>
    <property type="project" value="InterPro"/>
</dbReference>
<dbReference type="GO" id="GO:0008408">
    <property type="term" value="F:3'-5' exonuclease activity"/>
    <property type="evidence" value="ECO:0007669"/>
    <property type="project" value="TreeGrafter"/>
</dbReference>
<evidence type="ECO:0000313" key="20">
    <source>
        <dbReference type="EMBL" id="AVP96327.1"/>
    </source>
</evidence>
<feature type="binding site" evidence="17">
    <location>
        <position position="9"/>
    </location>
    <ligand>
        <name>a divalent metal cation</name>
        <dbReference type="ChEBI" id="CHEBI:60240"/>
        <label>1</label>
        <note>catalytic</note>
    </ligand>
</feature>
<gene>
    <name evidence="18" type="primary">dnaQ</name>
    <name evidence="20" type="ORF">C7S18_03590</name>
</gene>
<name>A0A2P1PNB8_9GAMM</name>
<feature type="binding site" evidence="16">
    <location>
        <position position="7"/>
    </location>
    <ligand>
        <name>substrate</name>
    </ligand>
</feature>
<evidence type="ECO:0000256" key="15">
    <source>
        <dbReference type="PIRSR" id="PIRSR606309-1"/>
    </source>
</evidence>
<keyword evidence="6 18" id="KW-0235">DNA replication</keyword>
<dbReference type="GO" id="GO:0046872">
    <property type="term" value="F:metal ion binding"/>
    <property type="evidence" value="ECO:0007669"/>
    <property type="project" value="UniProtKB-KW"/>
</dbReference>
<keyword evidence="13 17" id="KW-0464">Manganese</keyword>
<dbReference type="GO" id="GO:0003887">
    <property type="term" value="F:DNA-directed DNA polymerase activity"/>
    <property type="evidence" value="ECO:0007669"/>
    <property type="project" value="UniProtKB-KW"/>
</dbReference>
<dbReference type="OrthoDB" id="9804290at2"/>
<dbReference type="NCBIfam" id="TIGR01406">
    <property type="entry name" value="dnaQ_proteo"/>
    <property type="match status" value="1"/>
</dbReference>
<feature type="binding site" evidence="17">
    <location>
        <position position="158"/>
    </location>
    <ligand>
        <name>a divalent metal cation</name>
        <dbReference type="ChEBI" id="CHEBI:60240"/>
        <label>1</label>
        <note>catalytic</note>
    </ligand>
</feature>